<dbReference type="EMBL" id="MN036033">
    <property type="protein sequence ID" value="QDH91135.1"/>
    <property type="molecule type" value="Genomic_DNA"/>
</dbReference>
<reference evidence="1" key="1">
    <citation type="submission" date="2019-05" db="EMBL/GenBank/DDBJ databases">
        <title>Metatranscriptomic reconstruction reveals RNA viruses with the potential to shape carbon cycling in soil.</title>
        <authorList>
            <person name="Starr E.P."/>
            <person name="Nuccio E."/>
            <person name="Pett-Ridge J."/>
            <person name="Banfield J.F."/>
            <person name="Firestone M.K."/>
        </authorList>
    </citation>
    <scope>NUCLEOTIDE SEQUENCE</scope>
    <source>
        <strain evidence="1">H4_Bulk_46_scaffold_188</strain>
    </source>
</reference>
<evidence type="ECO:0000313" key="1">
    <source>
        <dbReference type="EMBL" id="QDH91135.1"/>
    </source>
</evidence>
<accession>A0A514DC05</accession>
<proteinExistence type="predicted"/>
<sequence length="342" mass="39086">MNLGWSLLPRRTGRVPANSLEGGSLVARSHWRKTAFHLKYNYTMSNVSEYSTAYTSPLVEQIRADHTRSWVRELYLSSNGRRIHRTRYRPEVVVRDTAASTPGRVEGGGPSEVGIEISQSDPGLEIQAARPQGPSEEELAIVEFRRRLKLVQQHAAVVGSLRMTARQQQLDYERAHPLIVGVRRLVFAGVAGPILVPYIACHYLYREAAFYWRQFSRWFFGNPFELVKKRELMLCAKWGVDHDLYSHLARKAAFTLRSTTRHLELKSRAEAWVKEHRENWPEDRVYDQVLRATALVMSETPTEGAAKQLVGYYSTALMRANSYARSGTTGPWWTTVANVPLR</sequence>
<gene>
    <name evidence="1" type="ORF">H4Bulk46188_000003</name>
</gene>
<protein>
    <submittedName>
        <fullName evidence="1">Uncharacterized protein</fullName>
    </submittedName>
</protein>
<name>A0A514DC05_9VIRU</name>
<organism evidence="1">
    <name type="scientific">Riboviria sp</name>
    <dbReference type="NCBI Taxonomy" id="2585031"/>
    <lineage>
        <taxon>Viruses</taxon>
        <taxon>Riboviria</taxon>
    </lineage>
</organism>